<organism evidence="8 9">
    <name type="scientific">Paraburkholderia kirstenboschensis</name>
    <dbReference type="NCBI Taxonomy" id="1245436"/>
    <lineage>
        <taxon>Bacteria</taxon>
        <taxon>Pseudomonadati</taxon>
        <taxon>Pseudomonadota</taxon>
        <taxon>Betaproteobacteria</taxon>
        <taxon>Burkholderiales</taxon>
        <taxon>Burkholderiaceae</taxon>
        <taxon>Paraburkholderia</taxon>
    </lineage>
</organism>
<gene>
    <name evidence="8" type="ORF">RW095_07305</name>
</gene>
<sequence>MNEPLNPVQRIPINLLTGFLGSGKTTLLKRLLGEPAFAHCAVLINELGEIGLDHRLLERLDHETVVLQNGCICCSVRADLRQALLDLHGRRERQQVPAFDRVIIESTGLADPVPVLNTVAGDPVLRHHFRLGNVVTTVDAVHALDQFAQQAESRKQAAIADRLVITKADLVGAAYLETVQSALRQINGSAWLAVSRDDAGDAQVLLSEDLDQPAARINEVRRWFALAGIANGASNTASAKYRAFGRQPEGPHRGEISTYSLTFDEPIDWVAFGIWLSMLMHSRGADILRVKGILNVGGSELPLVIHGVQHLIHEPVHLSGWPDGERRSQLVLIGRLPSQAQIEASLRAFN</sequence>
<evidence type="ECO:0000256" key="6">
    <source>
        <dbReference type="ARBA" id="ARBA00049117"/>
    </source>
</evidence>
<keyword evidence="2" id="KW-0378">Hydrolase</keyword>
<reference evidence="8 9" key="1">
    <citation type="submission" date="2023-10" db="EMBL/GenBank/DDBJ databases">
        <title>Surface-active antibiotics is a multifunctional adaptation for post-fire microbes.</title>
        <authorList>
            <person name="Liu M.D."/>
            <person name="Du Y."/>
            <person name="Koupaei S.K."/>
            <person name="Kim N.R."/>
            <person name="Zhang W."/>
            <person name="Traxler M.F."/>
        </authorList>
    </citation>
    <scope>NUCLEOTIDE SEQUENCE [LARGE SCALE GENOMIC DNA]</scope>
    <source>
        <strain evidence="8 9">F3</strain>
    </source>
</reference>
<accession>A0ABZ0E976</accession>
<dbReference type="SMART" id="SM00833">
    <property type="entry name" value="CobW_C"/>
    <property type="match status" value="1"/>
</dbReference>
<evidence type="ECO:0000256" key="4">
    <source>
        <dbReference type="ARBA" id="ARBA00034320"/>
    </source>
</evidence>
<dbReference type="PANTHER" id="PTHR13748">
    <property type="entry name" value="COBW-RELATED"/>
    <property type="match status" value="1"/>
</dbReference>
<name>A0ABZ0E976_9BURK</name>
<dbReference type="PANTHER" id="PTHR13748:SF62">
    <property type="entry name" value="COBW DOMAIN-CONTAINING PROTEIN"/>
    <property type="match status" value="1"/>
</dbReference>
<dbReference type="InterPro" id="IPR011629">
    <property type="entry name" value="CobW-like_C"/>
</dbReference>
<protein>
    <submittedName>
        <fullName evidence="8">GTP-binding protein</fullName>
    </submittedName>
</protein>
<proteinExistence type="inferred from homology"/>
<comment type="catalytic activity">
    <reaction evidence="6">
        <text>GTP + H2O = GDP + phosphate + H(+)</text>
        <dbReference type="Rhea" id="RHEA:19669"/>
        <dbReference type="ChEBI" id="CHEBI:15377"/>
        <dbReference type="ChEBI" id="CHEBI:15378"/>
        <dbReference type="ChEBI" id="CHEBI:37565"/>
        <dbReference type="ChEBI" id="CHEBI:43474"/>
        <dbReference type="ChEBI" id="CHEBI:58189"/>
    </reaction>
    <physiologicalReaction direction="left-to-right" evidence="6">
        <dbReference type="Rhea" id="RHEA:19670"/>
    </physiologicalReaction>
</comment>
<keyword evidence="9" id="KW-1185">Reference proteome</keyword>
<keyword evidence="1" id="KW-0547">Nucleotide-binding</keyword>
<dbReference type="Gene3D" id="3.40.50.300">
    <property type="entry name" value="P-loop containing nucleotide triphosphate hydrolases"/>
    <property type="match status" value="1"/>
</dbReference>
<dbReference type="InterPro" id="IPR003495">
    <property type="entry name" value="CobW/HypB/UreG_nucleotide-bd"/>
</dbReference>
<comment type="function">
    <text evidence="5">Zinc chaperone that directly transfers zinc cofactor to target proteins, thereby activating them. Zinc is transferred from the CXCC motif in the GTPase domain to the zinc binding site in target proteins in a process requiring GTP hydrolysis.</text>
</comment>
<dbReference type="SUPFAM" id="SSF90002">
    <property type="entry name" value="Hypothetical protein YjiA, C-terminal domain"/>
    <property type="match status" value="1"/>
</dbReference>
<evidence type="ECO:0000256" key="3">
    <source>
        <dbReference type="ARBA" id="ARBA00023186"/>
    </source>
</evidence>
<dbReference type="InterPro" id="IPR051316">
    <property type="entry name" value="Zinc-reg_GTPase_activator"/>
</dbReference>
<comment type="similarity">
    <text evidence="4">Belongs to the SIMIBI class G3E GTPase family. ZNG1 subfamily.</text>
</comment>
<dbReference type="Proteomes" id="UP001302652">
    <property type="component" value="Chromosome 3"/>
</dbReference>
<feature type="domain" description="CobW C-terminal" evidence="7">
    <location>
        <begin position="256"/>
        <end position="350"/>
    </location>
</feature>
<keyword evidence="3" id="KW-0143">Chaperone</keyword>
<dbReference type="InterPro" id="IPR036627">
    <property type="entry name" value="CobW-likC_sf"/>
</dbReference>
<dbReference type="RefSeq" id="WP_317015405.1">
    <property type="nucleotide sequence ID" value="NZ_CP136511.1"/>
</dbReference>
<dbReference type="Pfam" id="PF07683">
    <property type="entry name" value="CobW_C"/>
    <property type="match status" value="1"/>
</dbReference>
<dbReference type="Pfam" id="PF02492">
    <property type="entry name" value="cobW"/>
    <property type="match status" value="1"/>
</dbReference>
<evidence type="ECO:0000313" key="9">
    <source>
        <dbReference type="Proteomes" id="UP001302652"/>
    </source>
</evidence>
<dbReference type="SUPFAM" id="SSF52540">
    <property type="entry name" value="P-loop containing nucleoside triphosphate hydrolases"/>
    <property type="match status" value="1"/>
</dbReference>
<evidence type="ECO:0000259" key="7">
    <source>
        <dbReference type="SMART" id="SM00833"/>
    </source>
</evidence>
<evidence type="ECO:0000313" key="8">
    <source>
        <dbReference type="EMBL" id="WOD13756.1"/>
    </source>
</evidence>
<evidence type="ECO:0000256" key="2">
    <source>
        <dbReference type="ARBA" id="ARBA00022801"/>
    </source>
</evidence>
<evidence type="ECO:0000256" key="1">
    <source>
        <dbReference type="ARBA" id="ARBA00022741"/>
    </source>
</evidence>
<evidence type="ECO:0000256" key="5">
    <source>
        <dbReference type="ARBA" id="ARBA00045658"/>
    </source>
</evidence>
<dbReference type="InterPro" id="IPR027417">
    <property type="entry name" value="P-loop_NTPase"/>
</dbReference>
<dbReference type="EMBL" id="CP136511">
    <property type="protein sequence ID" value="WOD13756.1"/>
    <property type="molecule type" value="Genomic_DNA"/>
</dbReference>
<dbReference type="CDD" id="cd03112">
    <property type="entry name" value="CobW-like"/>
    <property type="match status" value="1"/>
</dbReference>
<dbReference type="Gene3D" id="3.30.1220.10">
    <property type="entry name" value="CobW-like, C-terminal domain"/>
    <property type="match status" value="1"/>
</dbReference>